<feature type="compositionally biased region" description="Low complexity" evidence="1">
    <location>
        <begin position="60"/>
        <end position="77"/>
    </location>
</feature>
<dbReference type="AlphaFoldDB" id="A0A939JTA2"/>
<evidence type="ECO:0000256" key="1">
    <source>
        <dbReference type="SAM" id="MobiDB-lite"/>
    </source>
</evidence>
<dbReference type="Pfam" id="PF19650">
    <property type="entry name" value="DUF6153"/>
    <property type="match status" value="1"/>
</dbReference>
<sequence>MQGRRGATAWCGRLLLFAALVLGIVTMHTLGHPRGHDGGAHAPSQAMAASMTHEAPGRPSAPAAASPSTHTPHASHAGDPAHGGGMDPMSVCLAVLGAGAAAVLLLSLAAAGHLAGAVPVAARAWFSRSLWPVPPPRRKALARLSVLRV</sequence>
<protein>
    <submittedName>
        <fullName evidence="3">Uncharacterized protein</fullName>
    </submittedName>
</protein>
<keyword evidence="2" id="KW-0472">Membrane</keyword>
<proteinExistence type="predicted"/>
<evidence type="ECO:0000313" key="3">
    <source>
        <dbReference type="EMBL" id="MBO0656712.1"/>
    </source>
</evidence>
<keyword evidence="2" id="KW-1133">Transmembrane helix</keyword>
<evidence type="ECO:0000256" key="2">
    <source>
        <dbReference type="SAM" id="Phobius"/>
    </source>
</evidence>
<dbReference type="RefSeq" id="WP_086572364.1">
    <property type="nucleotide sequence ID" value="NZ_JAFMOF010000005.1"/>
</dbReference>
<name>A0A939JTA2_9ACTN</name>
<organism evidence="3 4">
    <name type="scientific">Streptomyces triculaminicus</name>
    <dbReference type="NCBI Taxonomy" id="2816232"/>
    <lineage>
        <taxon>Bacteria</taxon>
        <taxon>Bacillati</taxon>
        <taxon>Actinomycetota</taxon>
        <taxon>Actinomycetes</taxon>
        <taxon>Kitasatosporales</taxon>
        <taxon>Streptomycetaceae</taxon>
        <taxon>Streptomyces</taxon>
    </lineage>
</organism>
<keyword evidence="2" id="KW-0812">Transmembrane</keyword>
<feature type="region of interest" description="Disordered" evidence="1">
    <location>
        <begin position="35"/>
        <end position="82"/>
    </location>
</feature>
<evidence type="ECO:0000313" key="4">
    <source>
        <dbReference type="Proteomes" id="UP000664781"/>
    </source>
</evidence>
<feature type="transmembrane region" description="Helical" evidence="2">
    <location>
        <begin position="12"/>
        <end position="30"/>
    </location>
</feature>
<feature type="transmembrane region" description="Helical" evidence="2">
    <location>
        <begin position="93"/>
        <end position="122"/>
    </location>
</feature>
<comment type="caution">
    <text evidence="3">The sequence shown here is derived from an EMBL/GenBank/DDBJ whole genome shotgun (WGS) entry which is preliminary data.</text>
</comment>
<dbReference type="EMBL" id="JAFMOF010000005">
    <property type="protein sequence ID" value="MBO0656712.1"/>
    <property type="molecule type" value="Genomic_DNA"/>
</dbReference>
<accession>A0A939JTA2</accession>
<dbReference type="Proteomes" id="UP000664781">
    <property type="component" value="Unassembled WGS sequence"/>
</dbReference>
<gene>
    <name evidence="3" type="ORF">J1792_29405</name>
</gene>
<reference evidence="3" key="1">
    <citation type="submission" date="2021-03" db="EMBL/GenBank/DDBJ databases">
        <title>Streptomyces strains.</title>
        <authorList>
            <person name="Lund M.B."/>
            <person name="Toerring T."/>
        </authorList>
    </citation>
    <scope>NUCLEOTIDE SEQUENCE</scope>
    <source>
        <strain evidence="3">JCM 4242</strain>
    </source>
</reference>
<keyword evidence="4" id="KW-1185">Reference proteome</keyword>
<dbReference type="InterPro" id="IPR046151">
    <property type="entry name" value="DUF6153"/>
</dbReference>